<evidence type="ECO:0000313" key="1">
    <source>
        <dbReference type="EMBL" id="NIR76436.1"/>
    </source>
</evidence>
<gene>
    <name evidence="1" type="ORF">GWO12_15240</name>
</gene>
<organism evidence="1 2">
    <name type="scientific">Candidatus Kutchimonas denitrificans</name>
    <dbReference type="NCBI Taxonomy" id="3056748"/>
    <lineage>
        <taxon>Bacteria</taxon>
        <taxon>Pseudomonadati</taxon>
        <taxon>Gemmatimonadota</taxon>
        <taxon>Gemmatimonadia</taxon>
        <taxon>Candidatus Palauibacterales</taxon>
        <taxon>Candidatus Palauibacteraceae</taxon>
        <taxon>Candidatus Kutchimonas</taxon>
    </lineage>
</organism>
<evidence type="ECO:0000313" key="2">
    <source>
        <dbReference type="Proteomes" id="UP000702544"/>
    </source>
</evidence>
<sequence length="106" mass="11792">MTVELLYFDGCPAEPAAFALLERVLEEENVSEQVQRIAVPGPAATTELRFIGSPSIRIDGVDLEGPDAEDELGFGWRCRQYSESEPGESKAVPSAELIRRRLKERE</sequence>
<reference evidence="1 2" key="1">
    <citation type="submission" date="2020-01" db="EMBL/GenBank/DDBJ databases">
        <title>Genomes assembled from Gulf of Kutch pelagic sediment metagenomes.</title>
        <authorList>
            <person name="Chandrashekar M."/>
            <person name="Mahajan M.S."/>
            <person name="Dave K.J."/>
            <person name="Vatsa P."/>
            <person name="Nathani N.M."/>
        </authorList>
    </citation>
    <scope>NUCLEOTIDE SEQUENCE [LARGE SCALE GENOMIC DNA]</scope>
    <source>
        <strain evidence="1">KS3-K002</strain>
    </source>
</reference>
<dbReference type="AlphaFoldDB" id="A0AAE4ZCZ6"/>
<dbReference type="EMBL" id="JAACAK010000130">
    <property type="protein sequence ID" value="NIR76436.1"/>
    <property type="molecule type" value="Genomic_DNA"/>
</dbReference>
<name>A0AAE4ZCZ6_9BACT</name>
<proteinExistence type="predicted"/>
<dbReference type="Proteomes" id="UP000702544">
    <property type="component" value="Unassembled WGS sequence"/>
</dbReference>
<protein>
    <submittedName>
        <fullName evidence="1">Thioredoxin family protein</fullName>
    </submittedName>
</protein>
<accession>A0AAE4ZCZ6</accession>
<comment type="caution">
    <text evidence="1">The sequence shown here is derived from an EMBL/GenBank/DDBJ whole genome shotgun (WGS) entry which is preliminary data.</text>
</comment>